<dbReference type="Pfam" id="PF15257">
    <property type="entry name" value="DUF4590"/>
    <property type="match status" value="2"/>
</dbReference>
<sequence length="1605" mass="180527">MLSSYNGLTDKYLTGYFNNARIRRHLVKVGLITRNGIIVPDKDNKLKFMRECRQRHSREFLIQPIFDELLDIEESKFHEAPAQSNVLIKMVFCHKSVNHSPKDIDLRHEVKVFQQHCEGENICVYKGKLREGEFFQFISRRSRGFPFGLTFYLNGLQVEHLNSCCEFRHQKGSEPKGRDRHFSFVSMDGASPCYKCVLAFGLYKKSIREPNQSSIQPDSSQKQVGGDSMDSEETDTLSEEREDKHKDESETDYMNTDDERGDTESSPSGNEISSSLSNGSSYSHKETSVSSDSEDEQDDLIIDKRTPTPSPRSSSFSSYSSSTDSEEESLRLQGSAFERPNLEESMSNMETNTAKSTSSKDSETSPVEHSEQTKLEKDFEADDKSARDDGEDVSSLSDESSYSHKDTSVYSDSEGEEDKTDFEADDKATADEKDTECSPTETEGSCSSNEGSYSQKETTVFSNSESEEDKTTEERIPSSSPRSDSSAHSFTKDSEEEGFRLQDSPSERLSLEGYNSDTEANAAGSTQKEDAETTETIHEEHVEEAELGGVEKRISSCSQRNDSSHSSSKDSEDEGHSLLSAYNSLTDKHLAGYFSNTRIRRHLVKVGLITRSGSIVPDKEYKYNVMRKYHERHMRECLAQAIFNKVLDIERHHHIQIKKKLEDFAQRERVNKIKVERSRRYNGDIIPLRSPRPPSGPRNGHTWHSGPEVEPSESSESPGSSRPNTAPEKIQRPIRLQPINSGSTHRPSQSSSPRTSSGDKERLGSTVLERDPVRHVATGKYSSGISPYCLPVINNFVTPVPPSSKRKARSFKSTPNGTMRGRKLRPTTAPSIPAVTKESKFHKMSTHSSASVTMVLHCKSLRISHNDIDLRHEVKVFQQHCGGENICVYKGKLREGEPFRFISRRHRGFPFSLTFYLNGLQVERLSSCCEFRHRRGFRLGGKRGHFSFVSVDGASPCYKCIIAMGLDKKPTPPPIGRQQDTEGEGFLGNSLEMTEDSRDKEKENVKEDSQCNMQAESSQGHDSNHRDSEEKDSIQDKEEDKAKDGYDEDFEADDERVDDERDESEPHAMNKETSSPSNEGRDFQSESKEDREIDNQESEDNEKDIYTDSEAEEDDKINNNNEDSESEAEEMKEAMPDRASSSISKVEWTEDDKTGQDVEEHIQLEHSEDDPRQGRLKELKASEEPMKAASTDNDEATSDANVKTTPTVEAVGLEPLDSALDRASLEGSLSNMQTGMTGGVARDDTEASTRETVEDVEPEREVLTKTPQKVRDSLLNIREFPQLPCTKIKVTDEQPVGAEGEAPVKDIEDEMNANFVENQKVEDTTELPQEAQEPGFETEDEKMEETSTKTELQEQKTLRMVLENSEEVLQESENNVKENKMEMAATETGENQTDESGEAHAEGTDYNFMAMCEGKAEENENNDNAEDNETRGEGTEDGGDLSAAEVAVSNMYDDEAKAEDEWTAVEANKTEEGDTDASEYNESNGREKGEILEHTTEGDTEETNEKNDTIGQSDELTEAELEAPTEEERNLDKLSTLEDGSGHTEQEENHDTIQQDKAQTGEEDDDFNIKKTSAQENQTKVIAEQKIYKARTLKAMNRKKSKKQK</sequence>
<feature type="compositionally biased region" description="Basic and acidic residues" evidence="1">
    <location>
        <begin position="1079"/>
        <end position="1094"/>
    </location>
</feature>
<feature type="compositionally biased region" description="Basic and acidic residues" evidence="1">
    <location>
        <begin position="421"/>
        <end position="436"/>
    </location>
</feature>
<feature type="compositionally biased region" description="Basic and acidic residues" evidence="1">
    <location>
        <begin position="238"/>
        <end position="248"/>
    </location>
</feature>
<feature type="region of interest" description="Disordered" evidence="1">
    <location>
        <begin position="1228"/>
        <end position="1267"/>
    </location>
</feature>
<feature type="compositionally biased region" description="Basic and acidic residues" evidence="1">
    <location>
        <begin position="358"/>
        <end position="388"/>
    </location>
</feature>
<feature type="region of interest" description="Disordered" evidence="1">
    <location>
        <begin position="684"/>
        <end position="771"/>
    </location>
</feature>
<feature type="compositionally biased region" description="Low complexity" evidence="1">
    <location>
        <begin position="264"/>
        <end position="282"/>
    </location>
</feature>
<dbReference type="Proteomes" id="UP000034805">
    <property type="component" value="Unassembled WGS sequence"/>
</dbReference>
<feature type="non-terminal residue" evidence="3">
    <location>
        <position position="1605"/>
    </location>
</feature>
<feature type="compositionally biased region" description="Basic and acidic residues" evidence="1">
    <location>
        <begin position="1022"/>
        <end position="1045"/>
    </location>
</feature>
<feature type="region of interest" description="Disordered" evidence="1">
    <location>
        <begin position="801"/>
        <end position="829"/>
    </location>
</feature>
<feature type="compositionally biased region" description="Polar residues" evidence="1">
    <location>
        <begin position="437"/>
        <end position="464"/>
    </location>
</feature>
<dbReference type="InterPro" id="IPR027962">
    <property type="entry name" value="ERICH3"/>
</dbReference>
<feature type="compositionally biased region" description="Basic and acidic residues" evidence="1">
    <location>
        <begin position="1147"/>
        <end position="1186"/>
    </location>
</feature>
<name>A0A0N8K360_SCLFO</name>
<feature type="compositionally biased region" description="Low complexity" evidence="1">
    <location>
        <begin position="705"/>
        <end position="723"/>
    </location>
</feature>
<feature type="compositionally biased region" description="Acidic residues" evidence="1">
    <location>
        <begin position="1095"/>
        <end position="1115"/>
    </location>
</feature>
<dbReference type="EMBL" id="JARO02000162">
    <property type="protein sequence ID" value="KPP79633.1"/>
    <property type="molecule type" value="Genomic_DNA"/>
</dbReference>
<dbReference type="STRING" id="113540.ENSSFOP00015034195"/>
<feature type="compositionally biased region" description="Basic and acidic residues" evidence="1">
    <location>
        <begin position="1241"/>
        <end position="1263"/>
    </location>
</feature>
<protein>
    <recommendedName>
        <fullName evidence="2">DUF4590 domain-containing protein</fullName>
    </recommendedName>
</protein>
<feature type="compositionally biased region" description="Polar residues" evidence="1">
    <location>
        <begin position="210"/>
        <end position="223"/>
    </location>
</feature>
<reference evidence="3 4" key="1">
    <citation type="submission" date="2015-08" db="EMBL/GenBank/DDBJ databases">
        <title>The genome of the Asian arowana (Scleropages formosus).</title>
        <authorList>
            <person name="Tan M.H."/>
            <person name="Gan H.M."/>
            <person name="Croft L.J."/>
            <person name="Austin C.M."/>
        </authorList>
    </citation>
    <scope>NUCLEOTIDE SEQUENCE [LARGE SCALE GENOMIC DNA]</scope>
    <source>
        <strain evidence="3">Aro1</strain>
    </source>
</reference>
<feature type="region of interest" description="Disordered" evidence="1">
    <location>
        <begin position="1319"/>
        <end position="1574"/>
    </location>
</feature>
<feature type="compositionally biased region" description="Polar residues" evidence="1">
    <location>
        <begin position="1010"/>
        <end position="1021"/>
    </location>
</feature>
<feature type="compositionally biased region" description="Basic and acidic residues" evidence="1">
    <location>
        <begin position="1344"/>
        <end position="1357"/>
    </location>
</feature>
<evidence type="ECO:0000313" key="3">
    <source>
        <dbReference type="EMBL" id="KPP79633.1"/>
    </source>
</evidence>
<feature type="compositionally biased region" description="Basic and acidic residues" evidence="1">
    <location>
        <begin position="527"/>
        <end position="541"/>
    </location>
</feature>
<feature type="region of interest" description="Disordered" evidence="1">
    <location>
        <begin position="210"/>
        <end position="575"/>
    </location>
</feature>
<dbReference type="PANTHER" id="PTHR23034:SF2">
    <property type="entry name" value="GLUTAMATE-RICH PROTEIN 3"/>
    <property type="match status" value="1"/>
</dbReference>
<gene>
    <name evidence="3" type="ORF">Z043_100772</name>
</gene>
<accession>A0A0N8K360</accession>
<feature type="compositionally biased region" description="Basic and acidic residues" evidence="1">
    <location>
        <begin position="1526"/>
        <end position="1554"/>
    </location>
</feature>
<feature type="compositionally biased region" description="Low complexity" evidence="1">
    <location>
        <begin position="311"/>
        <end position="323"/>
    </location>
</feature>
<feature type="compositionally biased region" description="Polar residues" evidence="1">
    <location>
        <begin position="1198"/>
        <end position="1207"/>
    </location>
</feature>
<feature type="domain" description="DUF4590" evidence="2">
    <location>
        <begin position="863"/>
        <end position="974"/>
    </location>
</feature>
<feature type="compositionally biased region" description="Basic and acidic residues" evidence="1">
    <location>
        <begin position="757"/>
        <end position="771"/>
    </location>
</feature>
<feature type="compositionally biased region" description="Basic and acidic residues" evidence="1">
    <location>
        <begin position="1484"/>
        <end position="1508"/>
    </location>
</feature>
<feature type="compositionally biased region" description="Low complexity" evidence="1">
    <location>
        <begin position="478"/>
        <end position="489"/>
    </location>
</feature>
<feature type="compositionally biased region" description="Acidic residues" evidence="1">
    <location>
        <begin position="1452"/>
        <end position="1463"/>
    </location>
</feature>
<feature type="compositionally biased region" description="Acidic residues" evidence="1">
    <location>
        <begin position="1515"/>
        <end position="1525"/>
    </location>
</feature>
<feature type="compositionally biased region" description="Low complexity" evidence="1">
    <location>
        <begin position="555"/>
        <end position="566"/>
    </location>
</feature>
<feature type="compositionally biased region" description="Basic and acidic residues" evidence="1">
    <location>
        <begin position="490"/>
        <end position="510"/>
    </location>
</feature>
<comment type="caution">
    <text evidence="3">The sequence shown here is derived from an EMBL/GenBank/DDBJ whole genome shotgun (WGS) entry which is preliminary data.</text>
</comment>
<feature type="compositionally biased region" description="Acidic residues" evidence="1">
    <location>
        <begin position="249"/>
        <end position="261"/>
    </location>
</feature>
<feature type="compositionally biased region" description="Polar residues" evidence="1">
    <location>
        <begin position="513"/>
        <end position="526"/>
    </location>
</feature>
<evidence type="ECO:0000256" key="1">
    <source>
        <dbReference type="SAM" id="MobiDB-lite"/>
    </source>
</evidence>
<evidence type="ECO:0000313" key="4">
    <source>
        <dbReference type="Proteomes" id="UP000034805"/>
    </source>
</evidence>
<feature type="domain" description="DUF4590" evidence="2">
    <location>
        <begin position="102"/>
        <end position="209"/>
    </location>
</feature>
<proteinExistence type="predicted"/>
<evidence type="ECO:0000259" key="2">
    <source>
        <dbReference type="Pfam" id="PF15257"/>
    </source>
</evidence>
<organism evidence="3 4">
    <name type="scientific">Scleropages formosus</name>
    <name type="common">Asian bonytongue</name>
    <name type="synonym">Osteoglossum formosum</name>
    <dbReference type="NCBI Taxonomy" id="113540"/>
    <lineage>
        <taxon>Eukaryota</taxon>
        <taxon>Metazoa</taxon>
        <taxon>Chordata</taxon>
        <taxon>Craniata</taxon>
        <taxon>Vertebrata</taxon>
        <taxon>Euteleostomi</taxon>
        <taxon>Actinopterygii</taxon>
        <taxon>Neopterygii</taxon>
        <taxon>Teleostei</taxon>
        <taxon>Osteoglossocephala</taxon>
        <taxon>Osteoglossomorpha</taxon>
        <taxon>Osteoglossiformes</taxon>
        <taxon>Osteoglossidae</taxon>
        <taxon>Scleropages</taxon>
    </lineage>
</organism>
<dbReference type="InterPro" id="IPR048257">
    <property type="entry name" value="DUF4590"/>
</dbReference>
<feature type="compositionally biased region" description="Low complexity" evidence="1">
    <location>
        <begin position="741"/>
        <end position="756"/>
    </location>
</feature>
<feature type="compositionally biased region" description="Basic and acidic residues" evidence="1">
    <location>
        <begin position="995"/>
        <end position="1009"/>
    </location>
</feature>
<feature type="compositionally biased region" description="Acidic residues" evidence="1">
    <location>
        <begin position="1046"/>
        <end position="1063"/>
    </location>
</feature>
<dbReference type="PANTHER" id="PTHR23034">
    <property type="entry name" value="GLUTAMATE-RICH PROTEIN 3"/>
    <property type="match status" value="1"/>
</dbReference>
<feature type="compositionally biased region" description="Polar residues" evidence="1">
    <location>
        <begin position="344"/>
        <end position="357"/>
    </location>
</feature>
<feature type="region of interest" description="Disordered" evidence="1">
    <location>
        <begin position="968"/>
        <end position="1216"/>
    </location>
</feature>